<reference evidence="2 3" key="1">
    <citation type="submission" date="2021-06" db="EMBL/GenBank/DDBJ databases">
        <authorList>
            <person name="Kallberg Y."/>
            <person name="Tangrot J."/>
            <person name="Rosling A."/>
        </authorList>
    </citation>
    <scope>NUCLEOTIDE SEQUENCE [LARGE SCALE GENOMIC DNA]</scope>
    <source>
        <strain evidence="2 3">120-4 pot B 10/14</strain>
    </source>
</reference>
<organism evidence="2 3">
    <name type="scientific">Gigaspora margarita</name>
    <dbReference type="NCBI Taxonomy" id="4874"/>
    <lineage>
        <taxon>Eukaryota</taxon>
        <taxon>Fungi</taxon>
        <taxon>Fungi incertae sedis</taxon>
        <taxon>Mucoromycota</taxon>
        <taxon>Glomeromycotina</taxon>
        <taxon>Glomeromycetes</taxon>
        <taxon>Diversisporales</taxon>
        <taxon>Gigasporaceae</taxon>
        <taxon>Gigaspora</taxon>
    </lineage>
</organism>
<evidence type="ECO:0000313" key="3">
    <source>
        <dbReference type="Proteomes" id="UP000789901"/>
    </source>
</evidence>
<feature type="compositionally biased region" description="Polar residues" evidence="1">
    <location>
        <begin position="43"/>
        <end position="59"/>
    </location>
</feature>
<feature type="region of interest" description="Disordered" evidence="1">
    <location>
        <begin position="1"/>
        <end position="59"/>
    </location>
</feature>
<dbReference type="EMBL" id="CAJVQB010015708">
    <property type="protein sequence ID" value="CAG8776119.1"/>
    <property type="molecule type" value="Genomic_DNA"/>
</dbReference>
<accession>A0ABN7VIM6</accession>
<protein>
    <submittedName>
        <fullName evidence="2">14822_t:CDS:1</fullName>
    </submittedName>
</protein>
<name>A0ABN7VIM6_GIGMA</name>
<sequence length="290" mass="32752">MTVQVTEKNKKGACSHTNKKRKAEESEEREKNRKMLKYKEETSQNTSVEVNKANGNISPQQTEQIEMDIHTQLAEAPITNNKDTSKQSWAKIMDNDSDNLKDITSATNPWVIPSTSEMLTEYTNTESDISHNKRKETQIGLEGSTLTNEKIENVHEPNLYLDHEHKDMQTDAVLHETQTESNEVAINEESTKEENTYDKNVGNPTISSACPDKEIVMEPSDPLRDELSDLYKMAGNKENLPPVTVENSASVEDLQASMLSQVSNIELDDFKVVMHKKLNARKASSERIAE</sequence>
<evidence type="ECO:0000256" key="1">
    <source>
        <dbReference type="SAM" id="MobiDB-lite"/>
    </source>
</evidence>
<feature type="compositionally biased region" description="Basic residues" evidence="1">
    <location>
        <begin position="11"/>
        <end position="21"/>
    </location>
</feature>
<dbReference type="Proteomes" id="UP000789901">
    <property type="component" value="Unassembled WGS sequence"/>
</dbReference>
<comment type="caution">
    <text evidence="2">The sequence shown here is derived from an EMBL/GenBank/DDBJ whole genome shotgun (WGS) entry which is preliminary data.</text>
</comment>
<proteinExistence type="predicted"/>
<keyword evidence="3" id="KW-1185">Reference proteome</keyword>
<gene>
    <name evidence="2" type="ORF">GMARGA_LOCUS19091</name>
</gene>
<evidence type="ECO:0000313" key="2">
    <source>
        <dbReference type="EMBL" id="CAG8776119.1"/>
    </source>
</evidence>
<feature type="compositionally biased region" description="Basic and acidic residues" evidence="1">
    <location>
        <begin position="22"/>
        <end position="42"/>
    </location>
</feature>